<evidence type="ECO:0000313" key="1">
    <source>
        <dbReference type="EMBL" id="CAG8621032.1"/>
    </source>
</evidence>
<name>A0A9N9D3C6_9GLOM</name>
<accession>A0A9N9D3C6</accession>
<feature type="non-terminal residue" evidence="1">
    <location>
        <position position="1"/>
    </location>
</feature>
<dbReference type="OrthoDB" id="2411203at2759"/>
<organism evidence="1 2">
    <name type="scientific">Dentiscutata erythropus</name>
    <dbReference type="NCBI Taxonomy" id="1348616"/>
    <lineage>
        <taxon>Eukaryota</taxon>
        <taxon>Fungi</taxon>
        <taxon>Fungi incertae sedis</taxon>
        <taxon>Mucoromycota</taxon>
        <taxon>Glomeromycotina</taxon>
        <taxon>Glomeromycetes</taxon>
        <taxon>Diversisporales</taxon>
        <taxon>Gigasporaceae</taxon>
        <taxon>Dentiscutata</taxon>
    </lineage>
</organism>
<sequence length="148" mass="16787">DKVAKGYYSTTCFFCDDHLVITKPNKLKAHLVYVCKKVDSDITIKVLISLTNDCVDSDNDIVSISTTKTNKKCRLKSNIDYDYENIPTLPSKEEQINNILLKMVVCCNLPFALVEHPFFQEYTNALCATYSIPSHWIVSNSLLDQEVA</sequence>
<proteinExistence type="predicted"/>
<dbReference type="AlphaFoldDB" id="A0A9N9D3C6"/>
<dbReference type="Proteomes" id="UP000789405">
    <property type="component" value="Unassembled WGS sequence"/>
</dbReference>
<reference evidence="1" key="1">
    <citation type="submission" date="2021-06" db="EMBL/GenBank/DDBJ databases">
        <authorList>
            <person name="Kallberg Y."/>
            <person name="Tangrot J."/>
            <person name="Rosling A."/>
        </authorList>
    </citation>
    <scope>NUCLEOTIDE SEQUENCE</scope>
    <source>
        <strain evidence="1">MA453B</strain>
    </source>
</reference>
<keyword evidence="2" id="KW-1185">Reference proteome</keyword>
<evidence type="ECO:0000313" key="2">
    <source>
        <dbReference type="Proteomes" id="UP000789405"/>
    </source>
</evidence>
<protein>
    <submittedName>
        <fullName evidence="1">7009_t:CDS:1</fullName>
    </submittedName>
</protein>
<dbReference type="EMBL" id="CAJVPY010004499">
    <property type="protein sequence ID" value="CAG8621032.1"/>
    <property type="molecule type" value="Genomic_DNA"/>
</dbReference>
<comment type="caution">
    <text evidence="1">The sequence shown here is derived from an EMBL/GenBank/DDBJ whole genome shotgun (WGS) entry which is preliminary data.</text>
</comment>
<gene>
    <name evidence="1" type="ORF">DERYTH_LOCUS8636</name>
</gene>